<dbReference type="Pfam" id="PF03639">
    <property type="entry name" value="Glyco_hydro_81"/>
    <property type="match status" value="1"/>
</dbReference>
<dbReference type="InterPro" id="IPR005200">
    <property type="entry name" value="Endo-beta-glucanase"/>
</dbReference>
<dbReference type="GO" id="GO:0009986">
    <property type="term" value="C:cell surface"/>
    <property type="evidence" value="ECO:0007669"/>
    <property type="project" value="TreeGrafter"/>
</dbReference>
<organism evidence="11 12">
    <name type="scientific">Taphrina deformans (strain PYCC 5710 / ATCC 11124 / CBS 356.35 / IMI 108563 / JCM 9778 / NBRC 8474)</name>
    <name type="common">Peach leaf curl fungus</name>
    <name type="synonym">Lalaria deformans</name>
    <dbReference type="NCBI Taxonomy" id="1097556"/>
    <lineage>
        <taxon>Eukaryota</taxon>
        <taxon>Fungi</taxon>
        <taxon>Dikarya</taxon>
        <taxon>Ascomycota</taxon>
        <taxon>Taphrinomycotina</taxon>
        <taxon>Taphrinomycetes</taxon>
        <taxon>Taphrinales</taxon>
        <taxon>Taphrinaceae</taxon>
        <taxon>Taphrina</taxon>
    </lineage>
</organism>
<feature type="domain" description="Glycosyl hydrolase family 81 C-terminal" evidence="10">
    <location>
        <begin position="366"/>
        <end position="710"/>
    </location>
</feature>
<evidence type="ECO:0000256" key="7">
    <source>
        <dbReference type="ARBA" id="ARBA00023316"/>
    </source>
</evidence>
<evidence type="ECO:0000256" key="6">
    <source>
        <dbReference type="ARBA" id="ARBA00023295"/>
    </source>
</evidence>
<feature type="domain" description="Glycosyl hydrolase family 81 N-terminal" evidence="9">
    <location>
        <begin position="56"/>
        <end position="350"/>
    </location>
</feature>
<dbReference type="InterPro" id="IPR040720">
    <property type="entry name" value="GH81_C"/>
</dbReference>
<dbReference type="InterPro" id="IPR040451">
    <property type="entry name" value="GH81_N"/>
</dbReference>
<dbReference type="Gene3D" id="2.70.98.30">
    <property type="entry name" value="Golgi alpha-mannosidase II, domain 4"/>
    <property type="match status" value="1"/>
</dbReference>
<dbReference type="Gene3D" id="1.10.287.1170">
    <property type="entry name" value="glycoside hydrolase family 81 endo-[beta] glucanase"/>
    <property type="match status" value="1"/>
</dbReference>
<dbReference type="GO" id="GO:0000272">
    <property type="term" value="P:polysaccharide catabolic process"/>
    <property type="evidence" value="ECO:0007669"/>
    <property type="project" value="UniProtKB-KW"/>
</dbReference>
<dbReference type="Pfam" id="PF17652">
    <property type="entry name" value="Glyco_hydro81C"/>
    <property type="match status" value="1"/>
</dbReference>
<evidence type="ECO:0000313" key="12">
    <source>
        <dbReference type="Proteomes" id="UP000013776"/>
    </source>
</evidence>
<evidence type="ECO:0000256" key="2">
    <source>
        <dbReference type="ARBA" id="ARBA00010730"/>
    </source>
</evidence>
<dbReference type="GO" id="GO:0042973">
    <property type="term" value="F:glucan endo-1,3-beta-D-glucosidase activity"/>
    <property type="evidence" value="ECO:0007669"/>
    <property type="project" value="UniProtKB-EC"/>
</dbReference>
<dbReference type="PROSITE" id="PS52008">
    <property type="entry name" value="GH81"/>
    <property type="match status" value="1"/>
</dbReference>
<dbReference type="STRING" id="1097556.R4XE40"/>
<dbReference type="PANTHER" id="PTHR31983">
    <property type="entry name" value="ENDO-1,3(4)-BETA-GLUCANASE 1"/>
    <property type="match status" value="1"/>
</dbReference>
<keyword evidence="8" id="KW-0624">Polysaccharide degradation</keyword>
<dbReference type="OrthoDB" id="4473401at2759"/>
<evidence type="ECO:0000259" key="10">
    <source>
        <dbReference type="Pfam" id="PF17652"/>
    </source>
</evidence>
<keyword evidence="6" id="KW-0326">Glycosidase</keyword>
<evidence type="ECO:0000256" key="5">
    <source>
        <dbReference type="ARBA" id="ARBA00023277"/>
    </source>
</evidence>
<gene>
    <name evidence="11" type="ORF">TAPDE_004272</name>
</gene>
<sequence length="740" mass="83627">MAAPPDINYATKPKPVASTEDIYRRSDTSSQNDIFTRRISTNGPHLPYRSHDLQPKSVEPCSTSGLPIQTNKFYANFLLGSQKSQVYALPYLLKWSGYGLDINHTDEEQRVFGPDDAQINAQYYFCPVGIVSLSLTAREQPRFLRLSETDQFSVNVTLQMGSDSQEMLSLPIVRGSAFVTAHYQKLTPCITSDVMIRHVENIIVTENITKWRLILEDGKVWLIYAVGKESLRLEHHSNREMCARSTWSGLLQVAKLPRGDPAVERLFDYAAGTYPTTIELHGRVMDQARYSFKFNKVGAHPVLAYALPHHIESFDDCMAQKTYRNALASQTNGSMTLVWADEWNMHAQLPNSNELTSCPVIPDAYKPVIVATIEEDSRQDFDSQIRADSMYFCGKALNKLAQLTLLTAKVQSPSLHTLLTKLESNILFFARNQQQYGLLYDQTWGGIVSSQGFINGDGSDFGNTWYNDHHYHYGYHIESAAIFLELFPNSVARMEIERWVRDLIRDVASPVNDSWFCAYRAMDWFVGHSWSKGLYESADGKDEESSSEDYNMSYAMYLFARVVGDTAMADRARLQLAVQRSSITAYMLFSEDNTTVPSQISQNRVSGIKFENKIDYTTYFGANKEYIHGIHILPISPITPFFRKQPNKVSLVTLLSLIGQPNFVRSEWLTKLGPLIEATPQMQPGWRGILYANLGLIEGPGGEAWRYFMDRVEVDGGQMSMLDIGTACVALLFEASMRCG</sequence>
<keyword evidence="12" id="KW-1185">Reference proteome</keyword>
<dbReference type="EC" id="3.2.1.39" evidence="3"/>
<keyword evidence="4" id="KW-0378">Hydrolase</keyword>
<comment type="catalytic activity">
    <reaction evidence="1">
        <text>Hydrolysis of (1-&gt;3)-beta-D-glucosidic linkages in (1-&gt;3)-beta-D-glucans.</text>
        <dbReference type="EC" id="3.2.1.39"/>
    </reaction>
</comment>
<dbReference type="GO" id="GO:0071555">
    <property type="term" value="P:cell wall organization"/>
    <property type="evidence" value="ECO:0007669"/>
    <property type="project" value="UniProtKB-KW"/>
</dbReference>
<keyword evidence="7" id="KW-0961">Cell wall biogenesis/degradation</keyword>
<comment type="similarity">
    <text evidence="2">Belongs to the glycosyl hydrolase 81 family.</text>
</comment>
<dbReference type="AlphaFoldDB" id="R4XE40"/>
<proteinExistence type="inferred from homology"/>
<evidence type="ECO:0000313" key="11">
    <source>
        <dbReference type="EMBL" id="CCG83932.1"/>
    </source>
</evidence>
<protein>
    <recommendedName>
        <fullName evidence="3">glucan endo-1,3-beta-D-glucosidase</fullName>
        <ecNumber evidence="3">3.2.1.39</ecNumber>
    </recommendedName>
</protein>
<keyword evidence="5" id="KW-0119">Carbohydrate metabolism</keyword>
<evidence type="ECO:0000256" key="3">
    <source>
        <dbReference type="ARBA" id="ARBA00012780"/>
    </source>
</evidence>
<dbReference type="VEuPathDB" id="FungiDB:TAPDE_004272"/>
<reference evidence="11 12" key="1">
    <citation type="journal article" date="2013" name="MBio">
        <title>Genome sequencing of the plant pathogen Taphrina deformans, the causal agent of peach leaf curl.</title>
        <authorList>
            <person name="Cisse O.H."/>
            <person name="Almeida J.M.G.C.F."/>
            <person name="Fonseca A."/>
            <person name="Kumar A.A."/>
            <person name="Salojaervi J."/>
            <person name="Overmyer K."/>
            <person name="Hauser P.M."/>
            <person name="Pagni M."/>
        </authorList>
    </citation>
    <scope>NUCLEOTIDE SEQUENCE [LARGE SCALE GENOMIC DNA]</scope>
    <source>
        <strain evidence="12">PYCC 5710 / ATCC 11124 / CBS 356.35 / IMI 108563 / JCM 9778 / NBRC 8474</strain>
    </source>
</reference>
<dbReference type="GO" id="GO:0052861">
    <property type="term" value="F:endo-1,3(4)-beta-glucanase activity"/>
    <property type="evidence" value="ECO:0007669"/>
    <property type="project" value="InterPro"/>
</dbReference>
<evidence type="ECO:0000256" key="1">
    <source>
        <dbReference type="ARBA" id="ARBA00000382"/>
    </source>
</evidence>
<evidence type="ECO:0000256" key="8">
    <source>
        <dbReference type="ARBA" id="ARBA00023326"/>
    </source>
</evidence>
<name>R4XE40_TAPDE</name>
<dbReference type="Proteomes" id="UP000013776">
    <property type="component" value="Unassembled WGS sequence"/>
</dbReference>
<comment type="caution">
    <text evidence="11">The sequence shown here is derived from an EMBL/GenBank/DDBJ whole genome shotgun (WGS) entry which is preliminary data.</text>
</comment>
<accession>R4XE40</accession>
<dbReference type="PANTHER" id="PTHR31983:SF0">
    <property type="entry name" value="GLUCAN ENDO-1,3-BETA-D-GLUCOSIDASE 2"/>
    <property type="match status" value="1"/>
</dbReference>
<dbReference type="EMBL" id="CAHR02000189">
    <property type="protein sequence ID" value="CCG83932.1"/>
    <property type="molecule type" value="Genomic_DNA"/>
</dbReference>
<evidence type="ECO:0000256" key="4">
    <source>
        <dbReference type="ARBA" id="ARBA00022801"/>
    </source>
</evidence>
<evidence type="ECO:0000259" key="9">
    <source>
        <dbReference type="Pfam" id="PF03639"/>
    </source>
</evidence>
<dbReference type="eggNOG" id="KOG2254">
    <property type="taxonomic scope" value="Eukaryota"/>
</dbReference>